<dbReference type="SUPFAM" id="SSF51735">
    <property type="entry name" value="NAD(P)-binding Rossmann-fold domains"/>
    <property type="match status" value="1"/>
</dbReference>
<dbReference type="Gene3D" id="3.90.180.10">
    <property type="entry name" value="Medium-chain alcohol dehydrogenases, catalytic domain"/>
    <property type="match status" value="1"/>
</dbReference>
<dbReference type="InterPro" id="IPR050129">
    <property type="entry name" value="Zn_alcohol_dh"/>
</dbReference>
<dbReference type="InterPro" id="IPR036291">
    <property type="entry name" value="NAD(P)-bd_dom_sf"/>
</dbReference>
<keyword evidence="6" id="KW-1185">Reference proteome</keyword>
<dbReference type="InterPro" id="IPR011032">
    <property type="entry name" value="GroES-like_sf"/>
</dbReference>
<sequence>MGQLEYIYSSEKNFFAAEVKLPEIIADNEVLVKVSAVGICGSDLYHHKTYQGDQLRLGHEWIGSVVKKGSHVSHLEVGDMVTSSSTLGCGECSYCLRTEVNMCENPVHLCSEKLGALRNYLQISSFNAIKLNSKKPSDVLLEVMAVAEEAMALLEANKIHEPKKALVLGAGTVGILCAYLLQEKGIEVTITDVQTGRVKRSLDVGLKGYPLNFLMMDKSAHNQFDVIIDATSDRESSVSGWSLLPVFGTKNLVAIMVGKYINPIEIKPDQLSKLASRLVFMRGVPLNTLEATVKKWSGHLDFLASKLITHHFEAEKLNEGFEVAANAKVSGKVVITL</sequence>
<reference evidence="5 6" key="1">
    <citation type="submission" date="2023-11" db="EMBL/GenBank/DDBJ databases">
        <title>A Novel Polar Bacteriovorax (B. antarcticus) Isolated from the Biocrust in Antarctica.</title>
        <authorList>
            <person name="Mun W."/>
            <person name="Choi S.Y."/>
            <person name="Mitchell R.J."/>
        </authorList>
    </citation>
    <scope>NUCLEOTIDE SEQUENCE [LARGE SCALE GENOMIC DNA]</scope>
    <source>
        <strain evidence="5 6">PP10</strain>
    </source>
</reference>
<proteinExistence type="predicted"/>
<dbReference type="Proteomes" id="UP001302274">
    <property type="component" value="Unassembled WGS sequence"/>
</dbReference>
<dbReference type="InterPro" id="IPR002328">
    <property type="entry name" value="ADH_Zn_CS"/>
</dbReference>
<dbReference type="RefSeq" id="WP_323576560.1">
    <property type="nucleotide sequence ID" value="NZ_JAYGJQ010000002.1"/>
</dbReference>
<dbReference type="PANTHER" id="PTHR43401:SF2">
    <property type="entry name" value="L-THREONINE 3-DEHYDROGENASE"/>
    <property type="match status" value="1"/>
</dbReference>
<dbReference type="SUPFAM" id="SSF50129">
    <property type="entry name" value="GroES-like"/>
    <property type="match status" value="1"/>
</dbReference>
<feature type="domain" description="Alcohol dehydrogenase-like N-terminal" evidence="4">
    <location>
        <begin position="27"/>
        <end position="131"/>
    </location>
</feature>
<evidence type="ECO:0000259" key="4">
    <source>
        <dbReference type="Pfam" id="PF08240"/>
    </source>
</evidence>
<name>A0ABU5VUI8_9BACT</name>
<gene>
    <name evidence="5" type="ORF">SHI21_10835</name>
</gene>
<comment type="caution">
    <text evidence="5">The sequence shown here is derived from an EMBL/GenBank/DDBJ whole genome shotgun (WGS) entry which is preliminary data.</text>
</comment>
<dbReference type="Gene3D" id="3.40.50.720">
    <property type="entry name" value="NAD(P)-binding Rossmann-like Domain"/>
    <property type="match status" value="1"/>
</dbReference>
<evidence type="ECO:0000256" key="2">
    <source>
        <dbReference type="ARBA" id="ARBA00022833"/>
    </source>
</evidence>
<protein>
    <submittedName>
        <fullName evidence="5">Alcohol dehydrogenase catalytic domain-containing protein</fullName>
    </submittedName>
</protein>
<evidence type="ECO:0000313" key="5">
    <source>
        <dbReference type="EMBL" id="MEA9356704.1"/>
    </source>
</evidence>
<dbReference type="PROSITE" id="PS00059">
    <property type="entry name" value="ADH_ZINC"/>
    <property type="match status" value="1"/>
</dbReference>
<dbReference type="Pfam" id="PF08240">
    <property type="entry name" value="ADH_N"/>
    <property type="match status" value="1"/>
</dbReference>
<dbReference type="PANTHER" id="PTHR43401">
    <property type="entry name" value="L-THREONINE 3-DEHYDROGENASE"/>
    <property type="match status" value="1"/>
</dbReference>
<accession>A0ABU5VUI8</accession>
<evidence type="ECO:0000313" key="6">
    <source>
        <dbReference type="Proteomes" id="UP001302274"/>
    </source>
</evidence>
<keyword evidence="2" id="KW-0862">Zinc</keyword>
<evidence type="ECO:0000256" key="1">
    <source>
        <dbReference type="ARBA" id="ARBA00022723"/>
    </source>
</evidence>
<keyword evidence="1" id="KW-0479">Metal-binding</keyword>
<evidence type="ECO:0000256" key="3">
    <source>
        <dbReference type="ARBA" id="ARBA00023002"/>
    </source>
</evidence>
<organism evidence="5 6">
    <name type="scientific">Bacteriovorax antarcticus</name>
    <dbReference type="NCBI Taxonomy" id="3088717"/>
    <lineage>
        <taxon>Bacteria</taxon>
        <taxon>Pseudomonadati</taxon>
        <taxon>Bdellovibrionota</taxon>
        <taxon>Bacteriovoracia</taxon>
        <taxon>Bacteriovoracales</taxon>
        <taxon>Bacteriovoracaceae</taxon>
        <taxon>Bacteriovorax</taxon>
    </lineage>
</organism>
<dbReference type="EMBL" id="JAYGJQ010000002">
    <property type="protein sequence ID" value="MEA9356704.1"/>
    <property type="molecule type" value="Genomic_DNA"/>
</dbReference>
<keyword evidence="3" id="KW-0560">Oxidoreductase</keyword>
<dbReference type="InterPro" id="IPR013154">
    <property type="entry name" value="ADH-like_N"/>
</dbReference>